<evidence type="ECO:0000313" key="3">
    <source>
        <dbReference type="EMBL" id="OGG00253.1"/>
    </source>
</evidence>
<dbReference type="GO" id="GO:0003684">
    <property type="term" value="F:damaged DNA binding"/>
    <property type="evidence" value="ECO:0007669"/>
    <property type="project" value="InterPro"/>
</dbReference>
<proteinExistence type="inferred from homology"/>
<sequence>MHIDLNSCFATAEQQAYPPLRGRPLVIAAYTTPGGCVVAPSIEAKKWGIKTGMTVRDAKLLYKDVIVRDPDPQLIRDVHLKFHKVLADYSPEVFPKSIDELVIDFEGTHVFKRGLVEIAREIKQKIRQEVGEWISCNIGIATNRFLAKLAAGLHKPDGLDTISHKNLREVYAGRTLTDLNGINTRYQARLNTYGVFTPLDFLEASLDILKKQVFASINGYYWYLRLRGWEIDAIDFNRKSFGQSYALKEQTDDPRQLIRLLMKLCEKMGRRLRGNNYRAYGIHLALVYTDMTYWHMGRTLQIPLYTTSDLYKKAVWILNQQPVWKKVRDLSVSCFHLEETQPEQLDLFESEMAKNKKVTTAVDEINNKYGEFVITPALMMDMDKEIIDRIAFGQVKELEDLYARR</sequence>
<dbReference type="GO" id="GO:0003887">
    <property type="term" value="F:DNA-directed DNA polymerase activity"/>
    <property type="evidence" value="ECO:0007669"/>
    <property type="project" value="TreeGrafter"/>
</dbReference>
<dbReference type="PROSITE" id="PS50173">
    <property type="entry name" value="UMUC"/>
    <property type="match status" value="1"/>
</dbReference>
<accession>A0A1F5YJL4</accession>
<dbReference type="InterPro" id="IPR001126">
    <property type="entry name" value="UmuC"/>
</dbReference>
<dbReference type="EMBL" id="MFJB01000027">
    <property type="protein sequence ID" value="OGG00253.1"/>
    <property type="molecule type" value="Genomic_DNA"/>
</dbReference>
<feature type="domain" description="UmuC" evidence="2">
    <location>
        <begin position="1"/>
        <end position="183"/>
    </location>
</feature>
<dbReference type="PANTHER" id="PTHR11076:SF35">
    <property type="entry name" value="DNA REPAIR PROTEIN HOMOLOG YOBH"/>
    <property type="match status" value="1"/>
</dbReference>
<dbReference type="InterPro" id="IPR043128">
    <property type="entry name" value="Rev_trsase/Diguanyl_cyclase"/>
</dbReference>
<dbReference type="InterPro" id="IPR036775">
    <property type="entry name" value="DNA_pol_Y-fam_lit_finger_sf"/>
</dbReference>
<dbReference type="SUPFAM" id="SSF56672">
    <property type="entry name" value="DNA/RNA polymerases"/>
    <property type="match status" value="1"/>
</dbReference>
<dbReference type="GO" id="GO:0042276">
    <property type="term" value="P:error-prone translesion synthesis"/>
    <property type="evidence" value="ECO:0007669"/>
    <property type="project" value="TreeGrafter"/>
</dbReference>
<name>A0A1F5YJL4_9BACT</name>
<evidence type="ECO:0000256" key="1">
    <source>
        <dbReference type="ARBA" id="ARBA00010945"/>
    </source>
</evidence>
<evidence type="ECO:0000259" key="2">
    <source>
        <dbReference type="PROSITE" id="PS50173"/>
    </source>
</evidence>
<protein>
    <recommendedName>
        <fullName evidence="2">UmuC domain-containing protein</fullName>
    </recommendedName>
</protein>
<evidence type="ECO:0000313" key="4">
    <source>
        <dbReference type="Proteomes" id="UP000177396"/>
    </source>
</evidence>
<dbReference type="PANTHER" id="PTHR11076">
    <property type="entry name" value="DNA REPAIR POLYMERASE UMUC / TRANSFERASE FAMILY MEMBER"/>
    <property type="match status" value="1"/>
</dbReference>
<dbReference type="InterPro" id="IPR043502">
    <property type="entry name" value="DNA/RNA_pol_sf"/>
</dbReference>
<comment type="similarity">
    <text evidence="1">Belongs to the DNA polymerase type-Y family.</text>
</comment>
<dbReference type="AlphaFoldDB" id="A0A1F5YJL4"/>
<dbReference type="InterPro" id="IPR017961">
    <property type="entry name" value="DNA_pol_Y-fam_little_finger"/>
</dbReference>
<organism evidence="3 4">
    <name type="scientific">Candidatus Gottesmanbacteria bacterium RBG_16_38_7b</name>
    <dbReference type="NCBI Taxonomy" id="1798372"/>
    <lineage>
        <taxon>Bacteria</taxon>
        <taxon>Candidatus Gottesmaniibacteriota</taxon>
    </lineage>
</organism>
<dbReference type="GO" id="GO:0005829">
    <property type="term" value="C:cytosol"/>
    <property type="evidence" value="ECO:0007669"/>
    <property type="project" value="TreeGrafter"/>
</dbReference>
<dbReference type="GO" id="GO:0009432">
    <property type="term" value="P:SOS response"/>
    <property type="evidence" value="ECO:0007669"/>
    <property type="project" value="TreeGrafter"/>
</dbReference>
<dbReference type="Gene3D" id="3.30.1490.100">
    <property type="entry name" value="DNA polymerase, Y-family, little finger domain"/>
    <property type="match status" value="1"/>
</dbReference>
<dbReference type="SUPFAM" id="SSF100879">
    <property type="entry name" value="Lesion bypass DNA polymerase (Y-family), little finger domain"/>
    <property type="match status" value="1"/>
</dbReference>
<dbReference type="Gene3D" id="3.40.1170.60">
    <property type="match status" value="1"/>
</dbReference>
<gene>
    <name evidence="3" type="ORF">A2153_04760</name>
</gene>
<comment type="caution">
    <text evidence="3">The sequence shown here is derived from an EMBL/GenBank/DDBJ whole genome shotgun (WGS) entry which is preliminary data.</text>
</comment>
<dbReference type="Pfam" id="PF11799">
    <property type="entry name" value="IMS_C"/>
    <property type="match status" value="1"/>
</dbReference>
<dbReference type="Gene3D" id="3.30.70.270">
    <property type="match status" value="1"/>
</dbReference>
<dbReference type="GO" id="GO:0006281">
    <property type="term" value="P:DNA repair"/>
    <property type="evidence" value="ECO:0007669"/>
    <property type="project" value="InterPro"/>
</dbReference>
<dbReference type="Pfam" id="PF00817">
    <property type="entry name" value="IMS"/>
    <property type="match status" value="1"/>
</dbReference>
<dbReference type="InterPro" id="IPR050116">
    <property type="entry name" value="DNA_polymerase-Y"/>
</dbReference>
<reference evidence="3 4" key="1">
    <citation type="journal article" date="2016" name="Nat. Commun.">
        <title>Thousands of microbial genomes shed light on interconnected biogeochemical processes in an aquifer system.</title>
        <authorList>
            <person name="Anantharaman K."/>
            <person name="Brown C.T."/>
            <person name="Hug L.A."/>
            <person name="Sharon I."/>
            <person name="Castelle C.J."/>
            <person name="Probst A.J."/>
            <person name="Thomas B.C."/>
            <person name="Singh A."/>
            <person name="Wilkins M.J."/>
            <person name="Karaoz U."/>
            <person name="Brodie E.L."/>
            <person name="Williams K.H."/>
            <person name="Hubbard S.S."/>
            <person name="Banfield J.F."/>
        </authorList>
    </citation>
    <scope>NUCLEOTIDE SEQUENCE [LARGE SCALE GENOMIC DNA]</scope>
</reference>
<dbReference type="Proteomes" id="UP000177396">
    <property type="component" value="Unassembled WGS sequence"/>
</dbReference>